<sequence>MNKYFKYSILIIVLLVSIRISSQEPIGNEEPEVKVIGTVTKEAIKLRWAVNTPLAWKYAIQYGYIVERKTIAIDGELLKIPVTKKLTVTPILPKPLPEWENFVDKSDQAAVAAQAMYGDDFNIEFEEGGNGFLNIVNQAKVLEQRFSFALFAADQDYEIAKFSGLAFIDSDVKPNEQYLYQVYSAIPKERMKVNPGGVYLGLKDYKPLPEPLEFIGIFKDKSVLLSWNYKLLQREYNSYIIERADANNNFKPLNDIPLVNFNGKEKKSSDRMFFIDSLSQNDKEYKYRIKGISPFGEIGPPSKVIAGQGKAPLVYNPAITEAKLKPNNNSTVITWEFPQKGLETLAYFELNRSDEVNGNYTTIQSNISKSVRSITVNELKAINYFTITAVGVDGTKRVSFPQMVQPVDDIPPSTPLDISGVIDSTGIVQLRWKMNTEKDFLGYRVFKANFDNEEFTQITFRPIPQNEIIDTVNVKTLNNKVYYKIQAFDKRYNPSGFSKILMLKKPDVIPPTKPVFKSFKADNGIITLHWIPSSSIDASKTLVYRKETGNDTPWELIVEKSLPENTYDDMTANLAITYLYTLVTVDESGLESEPVTPLVIRLPDNTPKHEIDKFSELVNREEKKIFLNWKYDAGNVVEYLLYRAEEEKQPTLYKVFKGKEYTFIDQNLRVNTRYTYMLQAVFETGAKSPLKKIEVEY</sequence>
<organism evidence="2 3">
    <name type="scientific">Aquimarina algicola</name>
    <dbReference type="NCBI Taxonomy" id="2589995"/>
    <lineage>
        <taxon>Bacteria</taxon>
        <taxon>Pseudomonadati</taxon>
        <taxon>Bacteroidota</taxon>
        <taxon>Flavobacteriia</taxon>
        <taxon>Flavobacteriales</taxon>
        <taxon>Flavobacteriaceae</taxon>
        <taxon>Aquimarina</taxon>
    </lineage>
</organism>
<dbReference type="AlphaFoldDB" id="A0A504JBK8"/>
<keyword evidence="3" id="KW-1185">Reference proteome</keyword>
<dbReference type="InterPro" id="IPR013783">
    <property type="entry name" value="Ig-like_fold"/>
</dbReference>
<protein>
    <recommendedName>
        <fullName evidence="1">Fibronectin type-III domain-containing protein</fullName>
    </recommendedName>
</protein>
<evidence type="ECO:0000259" key="1">
    <source>
        <dbReference type="PROSITE" id="PS50853"/>
    </source>
</evidence>
<dbReference type="SUPFAM" id="SSF49265">
    <property type="entry name" value="Fibronectin type III"/>
    <property type="match status" value="2"/>
</dbReference>
<evidence type="ECO:0000313" key="2">
    <source>
        <dbReference type="EMBL" id="TPN85248.1"/>
    </source>
</evidence>
<feature type="domain" description="Fibronectin type-III" evidence="1">
    <location>
        <begin position="510"/>
        <end position="605"/>
    </location>
</feature>
<dbReference type="PROSITE" id="PS50853">
    <property type="entry name" value="FN3"/>
    <property type="match status" value="1"/>
</dbReference>
<accession>A0A504JBK8</accession>
<dbReference type="RefSeq" id="WP_140594346.1">
    <property type="nucleotide sequence ID" value="NZ_VFWZ01000004.1"/>
</dbReference>
<reference evidence="2 3" key="1">
    <citation type="submission" date="2019-06" db="EMBL/GenBank/DDBJ databases">
        <authorList>
            <person name="Meng X."/>
        </authorList>
    </citation>
    <scope>NUCLEOTIDE SEQUENCE [LARGE SCALE GENOMIC DNA]</scope>
    <source>
        <strain evidence="2 3">M625</strain>
    </source>
</reference>
<name>A0A504JBK8_9FLAO</name>
<evidence type="ECO:0000313" key="3">
    <source>
        <dbReference type="Proteomes" id="UP000315540"/>
    </source>
</evidence>
<dbReference type="EMBL" id="VFWZ01000004">
    <property type="protein sequence ID" value="TPN85248.1"/>
    <property type="molecule type" value="Genomic_DNA"/>
</dbReference>
<dbReference type="InterPro" id="IPR036116">
    <property type="entry name" value="FN3_sf"/>
</dbReference>
<dbReference type="InterPro" id="IPR003961">
    <property type="entry name" value="FN3_dom"/>
</dbReference>
<dbReference type="Proteomes" id="UP000315540">
    <property type="component" value="Unassembled WGS sequence"/>
</dbReference>
<proteinExistence type="predicted"/>
<dbReference type="CDD" id="cd00063">
    <property type="entry name" value="FN3"/>
    <property type="match status" value="1"/>
</dbReference>
<dbReference type="OrthoDB" id="923194at2"/>
<gene>
    <name evidence="2" type="ORF">FHK87_14580</name>
</gene>
<comment type="caution">
    <text evidence="2">The sequence shown here is derived from an EMBL/GenBank/DDBJ whole genome shotgun (WGS) entry which is preliminary data.</text>
</comment>
<dbReference type="Gene3D" id="2.60.40.10">
    <property type="entry name" value="Immunoglobulins"/>
    <property type="match status" value="4"/>
</dbReference>